<dbReference type="PROSITE" id="PS50221">
    <property type="entry name" value="GAIN_B"/>
    <property type="match status" value="1"/>
</dbReference>
<dbReference type="InterPro" id="IPR058857">
    <property type="entry name" value="GAIN_ADGRG2/6"/>
</dbReference>
<feature type="transmembrane region" description="Helical" evidence="17">
    <location>
        <begin position="952"/>
        <end position="974"/>
    </location>
</feature>
<evidence type="ECO:0000256" key="4">
    <source>
        <dbReference type="ARBA" id="ARBA00022692"/>
    </source>
</evidence>
<evidence type="ECO:0000256" key="5">
    <source>
        <dbReference type="ARBA" id="ARBA00022729"/>
    </source>
</evidence>
<keyword evidence="11" id="KW-0325">Glycoprotein</keyword>
<evidence type="ECO:0000259" key="18">
    <source>
        <dbReference type="PROSITE" id="PS01180"/>
    </source>
</evidence>
<evidence type="ECO:0000256" key="13">
    <source>
        <dbReference type="ARBA" id="ARBA00069922"/>
    </source>
</evidence>
<feature type="transmembrane region" description="Helical" evidence="17">
    <location>
        <begin position="883"/>
        <end position="904"/>
    </location>
</feature>
<evidence type="ECO:0000313" key="22">
    <source>
        <dbReference type="EMBL" id="KAA0708423.1"/>
    </source>
</evidence>
<evidence type="ECO:0000256" key="10">
    <source>
        <dbReference type="ARBA" id="ARBA00023170"/>
    </source>
</evidence>
<feature type="transmembrane region" description="Helical" evidence="17">
    <location>
        <begin position="848"/>
        <end position="871"/>
    </location>
</feature>
<dbReference type="InterPro" id="IPR000203">
    <property type="entry name" value="GPS"/>
</dbReference>
<dbReference type="SMART" id="SM00303">
    <property type="entry name" value="GPS"/>
    <property type="match status" value="1"/>
</dbReference>
<dbReference type="PANTHER" id="PTHR12011:SF290">
    <property type="entry name" value="ADHESION G-PROTEIN COUPLED RECEPTOR G6"/>
    <property type="match status" value="1"/>
</dbReference>
<dbReference type="InterPro" id="IPR000859">
    <property type="entry name" value="CUB_dom"/>
</dbReference>
<evidence type="ECO:0000256" key="6">
    <source>
        <dbReference type="ARBA" id="ARBA00022989"/>
    </source>
</evidence>
<name>A0A5A9NG21_9TELE</name>
<evidence type="ECO:0000256" key="17">
    <source>
        <dbReference type="SAM" id="Phobius"/>
    </source>
</evidence>
<gene>
    <name evidence="22" type="ORF">E1301_Tti005665</name>
</gene>
<sequence length="1235" mass="136668">MEMFITLTVAPSCTTNCNVLLTDSVGSFTSPCYPSDYPPSQACKWTIQAPAGFIVQITFLDFDLEEAHGCIYDRVVVSTGTSEVKFCGLTANGFTLNSTGNVMEVAFNSDFSVQKKGFHISYKQVAVALRNQKVTIPKSSKSIVRVANSVTLPELTAFTVCFEIARTAEKSTETIFTLSGGDGTTLLAFEKTGSGMVLYIGGSYCSVNDLITSSDITSNMALLCLTWTKSSGLVALYFGGRYRGNKCASSQIYTLQSGGIFQIGGKGSNLIAADEQNMDGFIYNLRLWDYAMPNTELSALTCDKDGNVIDWDHRFWIIPGVHTQTDSTLSCSTAIPSLPPQTPSCASPGLGCPEAFLYDIELDDEDVFSLFDFDSTYPLDESLTTTIPHNMSFLELEKSLFYRISLVVTDAETNTPDVETMIAQWLNQTFQNWIYKVYIDNVRLGLLSRSGTIRYTCMALLVYTNTLNADLAVGEVENKMLRATAIGNGLILDSVTVSLMENCQSVEVPFHYRWPESRPTVSQYVPCFPYKEQNASRTCMISPDNYTSFWGPPDLGNCTDIEDIPVTQENAIDVTMQLADITNNELSTEEVKKVVDKVKELVNMVKINATLARNVVEIISNVMTSSKTAQLAASEIALKAVDELVLKVEFDGPSLTIKSKYLAVGISAFNASSYNGSTFSAFISSNTTDPQIDLESEAQNALAVVTLPPTLLQNLSSTEMERTSRLHFMFFSKTGLFQDHHRNGLSLKSYVVASSVGNLTIKNLQDPVRIEIAHLEFQREPKPLCVFWDFGLQNGSGGWSSEGCEVSPESNSNTTICLCNHLTHFGILMDISGASAQIDAKNNRVLTFITYIGCGISAIFSAATLLTYIAFEKLRRDYPSKILMNLSTSLLFLNMVFLLDGWLASYEMEGLCVTVAVFLHFFLLTSFTWMGLESIHMYIALVKVFNTYIRRYILKFCIVGWGVPAAIVGIVLAVSKDSYGKEYYGKGENGESSSEFCWIRTKAVFYVTCVGYFSMIFLLNVAMFIVVMIQICGRNGKRSNRTLREEILRNLRSVVSLTFLLGMTWGFAFFAWGPVSLAFMYLFSIFNSLQGLFIFVFHCALKENVQKQWRRYLCCGKFRLADNSDWSKTATNNTKKVSSDNLGKSLSSSSFGSTTANWTSKAKATLNPFARHSNAGKSFSKQSSPKSSPSEGEASSSIRPVHQVLDKVKGYCSVRSDNFYKNIIMSDSFSNSTKF</sequence>
<evidence type="ECO:0000256" key="16">
    <source>
        <dbReference type="SAM" id="MobiDB-lite"/>
    </source>
</evidence>
<evidence type="ECO:0000256" key="9">
    <source>
        <dbReference type="ARBA" id="ARBA00023157"/>
    </source>
</evidence>
<comment type="caution">
    <text evidence="15">Lacks conserved residue(s) required for the propagation of feature annotation.</text>
</comment>
<reference evidence="22 23" key="1">
    <citation type="journal article" date="2019" name="Mol. Ecol. Resour.">
        <title>Chromosome-level genome assembly of Triplophysa tibetana, a fish adapted to the harsh high-altitude environment of the Tibetan Plateau.</title>
        <authorList>
            <person name="Yang X."/>
            <person name="Liu H."/>
            <person name="Ma Z."/>
            <person name="Zou Y."/>
            <person name="Zou M."/>
            <person name="Mao Y."/>
            <person name="Li X."/>
            <person name="Wang H."/>
            <person name="Chen T."/>
            <person name="Wang W."/>
            <person name="Yang R."/>
        </authorList>
    </citation>
    <scope>NUCLEOTIDE SEQUENCE [LARGE SCALE GENOMIC DNA]</scope>
    <source>
        <strain evidence="22">TTIB1903HZAU</strain>
        <tissue evidence="22">Muscle</tissue>
    </source>
</reference>
<dbReference type="GO" id="GO:0007189">
    <property type="term" value="P:adenylate cyclase-activating G protein-coupled receptor signaling pathway"/>
    <property type="evidence" value="ECO:0007669"/>
    <property type="project" value="TreeGrafter"/>
</dbReference>
<dbReference type="GO" id="GO:0060347">
    <property type="term" value="P:heart trabecula formation"/>
    <property type="evidence" value="ECO:0007669"/>
    <property type="project" value="TreeGrafter"/>
</dbReference>
<feature type="compositionally biased region" description="Low complexity" evidence="16">
    <location>
        <begin position="1176"/>
        <end position="1197"/>
    </location>
</feature>
<evidence type="ECO:0000256" key="7">
    <source>
        <dbReference type="ARBA" id="ARBA00023040"/>
    </source>
</evidence>
<feature type="disulfide bond" evidence="15">
    <location>
        <begin position="70"/>
        <end position="87"/>
    </location>
</feature>
<feature type="transmembrane region" description="Helical" evidence="17">
    <location>
        <begin position="910"/>
        <end position="932"/>
    </location>
</feature>
<dbReference type="InterPro" id="IPR001759">
    <property type="entry name" value="PTX_dom"/>
</dbReference>
<feature type="domain" description="CUB" evidence="18">
    <location>
        <begin position="17"/>
        <end position="125"/>
    </location>
</feature>
<proteinExistence type="inferred from homology"/>
<keyword evidence="3" id="KW-1003">Cell membrane</keyword>
<evidence type="ECO:0000259" key="21">
    <source>
        <dbReference type="PROSITE" id="PS51828"/>
    </source>
</evidence>
<organism evidence="22 23">
    <name type="scientific">Triplophysa tibetana</name>
    <dbReference type="NCBI Taxonomy" id="1572043"/>
    <lineage>
        <taxon>Eukaryota</taxon>
        <taxon>Metazoa</taxon>
        <taxon>Chordata</taxon>
        <taxon>Craniata</taxon>
        <taxon>Vertebrata</taxon>
        <taxon>Euteleostomi</taxon>
        <taxon>Actinopterygii</taxon>
        <taxon>Neopterygii</taxon>
        <taxon>Teleostei</taxon>
        <taxon>Ostariophysi</taxon>
        <taxon>Cypriniformes</taxon>
        <taxon>Nemacheilidae</taxon>
        <taxon>Triplophysa</taxon>
    </lineage>
</organism>
<dbReference type="Pfam" id="PF00431">
    <property type="entry name" value="CUB"/>
    <property type="match status" value="1"/>
</dbReference>
<evidence type="ECO:0000256" key="11">
    <source>
        <dbReference type="ARBA" id="ARBA00023180"/>
    </source>
</evidence>
<dbReference type="GO" id="GO:0022011">
    <property type="term" value="P:myelination in peripheral nervous system"/>
    <property type="evidence" value="ECO:0007669"/>
    <property type="project" value="TreeGrafter"/>
</dbReference>
<dbReference type="EMBL" id="SOYY01000018">
    <property type="protein sequence ID" value="KAA0708423.1"/>
    <property type="molecule type" value="Genomic_DNA"/>
</dbReference>
<dbReference type="InterPro" id="IPR035914">
    <property type="entry name" value="Sperma_CUB_dom_sf"/>
</dbReference>
<keyword evidence="4 17" id="KW-0812">Transmembrane</keyword>
<comment type="caution">
    <text evidence="22">The sequence shown here is derived from an EMBL/GenBank/DDBJ whole genome shotgun (WGS) entry which is preliminary data.</text>
</comment>
<dbReference type="FunFam" id="2.60.220.50:FF:000003">
    <property type="entry name" value="adhesion G-protein coupled receptor G2 isoform X2"/>
    <property type="match status" value="1"/>
</dbReference>
<feature type="domain" description="G-protein coupled receptors family 2 profile 2" evidence="20">
    <location>
        <begin position="846"/>
        <end position="1102"/>
    </location>
</feature>
<dbReference type="SUPFAM" id="SSF49899">
    <property type="entry name" value="Concanavalin A-like lectins/glucanases"/>
    <property type="match status" value="1"/>
</dbReference>
<dbReference type="GO" id="GO:0004930">
    <property type="term" value="F:G protein-coupled receptor activity"/>
    <property type="evidence" value="ECO:0007669"/>
    <property type="project" value="UniProtKB-KW"/>
</dbReference>
<dbReference type="PROSITE" id="PS51828">
    <property type="entry name" value="PTX_2"/>
    <property type="match status" value="1"/>
</dbReference>
<dbReference type="PRINTS" id="PR00249">
    <property type="entry name" value="GPCRSECRETIN"/>
</dbReference>
<dbReference type="InterPro" id="IPR000832">
    <property type="entry name" value="GPCR_2_secretin-like"/>
</dbReference>
<dbReference type="AlphaFoldDB" id="A0A5A9NG21"/>
<comment type="similarity">
    <text evidence="2">Belongs to the G-protein coupled receptor 2 family. Adhesion G-protein coupled receptor (ADGR) subfamily.</text>
</comment>
<keyword evidence="9 15" id="KW-1015">Disulfide bond</keyword>
<feature type="transmembrane region" description="Helical" evidence="17">
    <location>
        <begin position="1003"/>
        <end position="1029"/>
    </location>
</feature>
<feature type="transmembrane region" description="Helical" evidence="17">
    <location>
        <begin position="1050"/>
        <end position="1072"/>
    </location>
</feature>
<dbReference type="Gene3D" id="2.60.120.290">
    <property type="entry name" value="Spermadhesin, CUB domain"/>
    <property type="match status" value="1"/>
</dbReference>
<keyword evidence="12" id="KW-0807">Transducer</keyword>
<dbReference type="Gene3D" id="2.60.120.200">
    <property type="match status" value="1"/>
</dbReference>
<dbReference type="SMART" id="SM00159">
    <property type="entry name" value="PTX"/>
    <property type="match status" value="1"/>
</dbReference>
<feature type="compositionally biased region" description="Low complexity" evidence="16">
    <location>
        <begin position="1139"/>
        <end position="1153"/>
    </location>
</feature>
<dbReference type="InterPro" id="IPR017981">
    <property type="entry name" value="GPCR_2-like_7TM"/>
</dbReference>
<evidence type="ECO:0000256" key="8">
    <source>
        <dbReference type="ARBA" id="ARBA00023136"/>
    </source>
</evidence>
<evidence type="ECO:0000313" key="23">
    <source>
        <dbReference type="Proteomes" id="UP000324632"/>
    </source>
</evidence>
<dbReference type="CDD" id="cd00041">
    <property type="entry name" value="CUB"/>
    <property type="match status" value="1"/>
</dbReference>
<evidence type="ECO:0000256" key="2">
    <source>
        <dbReference type="ARBA" id="ARBA00007343"/>
    </source>
</evidence>
<dbReference type="GO" id="GO:0007166">
    <property type="term" value="P:cell surface receptor signaling pathway"/>
    <property type="evidence" value="ECO:0007669"/>
    <property type="project" value="InterPro"/>
</dbReference>
<evidence type="ECO:0000256" key="12">
    <source>
        <dbReference type="ARBA" id="ARBA00023224"/>
    </source>
</evidence>
<accession>A0A5A9NG21</accession>
<keyword evidence="23" id="KW-1185">Reference proteome</keyword>
<feature type="domain" description="GAIN-B" evidence="19">
    <location>
        <begin position="679"/>
        <end position="835"/>
    </location>
</feature>
<evidence type="ECO:0000259" key="20">
    <source>
        <dbReference type="PROSITE" id="PS50261"/>
    </source>
</evidence>
<dbReference type="InterPro" id="IPR057244">
    <property type="entry name" value="GAIN_B"/>
</dbReference>
<dbReference type="Pfam" id="PF01825">
    <property type="entry name" value="GPS"/>
    <property type="match status" value="1"/>
</dbReference>
<evidence type="ECO:0000256" key="1">
    <source>
        <dbReference type="ARBA" id="ARBA00004651"/>
    </source>
</evidence>
<feature type="domain" description="Pentraxin (PTX)" evidence="21">
    <location>
        <begin position="129"/>
        <end position="331"/>
    </location>
</feature>
<dbReference type="Proteomes" id="UP000324632">
    <property type="component" value="Chromosome 18"/>
</dbReference>
<dbReference type="SMART" id="SM00042">
    <property type="entry name" value="CUB"/>
    <property type="match status" value="1"/>
</dbReference>
<dbReference type="PROSITE" id="PS50261">
    <property type="entry name" value="G_PROTEIN_RECEP_F2_4"/>
    <property type="match status" value="1"/>
</dbReference>
<keyword evidence="5" id="KW-0732">Signal</keyword>
<dbReference type="PROSITE" id="PS01180">
    <property type="entry name" value="CUB"/>
    <property type="match status" value="1"/>
</dbReference>
<dbReference type="FunFam" id="1.20.1070.10:FF:000052">
    <property type="entry name" value="Adhesion G-protein coupled receptor G6"/>
    <property type="match status" value="1"/>
</dbReference>
<dbReference type="Pfam" id="PF26574">
    <property type="entry name" value="GAIN_ADGRG2"/>
    <property type="match status" value="1"/>
</dbReference>
<keyword evidence="6 17" id="KW-1133">Transmembrane helix</keyword>
<dbReference type="SUPFAM" id="SSF81321">
    <property type="entry name" value="Family A G protein-coupled receptor-like"/>
    <property type="match status" value="1"/>
</dbReference>
<feature type="region of interest" description="Disordered" evidence="16">
    <location>
        <begin position="1133"/>
        <end position="1155"/>
    </location>
</feature>
<protein>
    <recommendedName>
        <fullName evidence="13">Adhesion G-protein coupled receptor G6</fullName>
    </recommendedName>
    <alternativeName>
        <fullName evidence="14">G-protein coupled receptor 126</fullName>
    </alternativeName>
</protein>
<dbReference type="InterPro" id="IPR017983">
    <property type="entry name" value="GPCR_2_secretin-like_CS"/>
</dbReference>
<dbReference type="Pfam" id="PF00354">
    <property type="entry name" value="Pentaxin"/>
    <property type="match status" value="1"/>
</dbReference>
<dbReference type="InterPro" id="IPR057333">
    <property type="entry name" value="SEA_Gpr126"/>
</dbReference>
<dbReference type="Pfam" id="PF25307">
    <property type="entry name" value="SEA_Gpr126"/>
    <property type="match status" value="1"/>
</dbReference>
<dbReference type="Gene3D" id="2.60.220.50">
    <property type="match status" value="1"/>
</dbReference>
<feature type="region of interest" description="Disordered" evidence="16">
    <location>
        <begin position="1172"/>
        <end position="1199"/>
    </location>
</feature>
<keyword evidence="7" id="KW-0297">G-protein coupled receptor</keyword>
<comment type="subcellular location">
    <subcellularLocation>
        <location evidence="1">Cell membrane</location>
        <topology evidence="1">Multi-pass membrane protein</topology>
    </subcellularLocation>
</comment>
<dbReference type="InterPro" id="IPR046338">
    <property type="entry name" value="GAIN_dom_sf"/>
</dbReference>
<dbReference type="SUPFAM" id="SSF49854">
    <property type="entry name" value="Spermadhesin, CUB domain"/>
    <property type="match status" value="1"/>
</dbReference>
<evidence type="ECO:0000256" key="15">
    <source>
        <dbReference type="PROSITE-ProRule" id="PRU00059"/>
    </source>
</evidence>
<feature type="transmembrane region" description="Helical" evidence="17">
    <location>
        <begin position="1078"/>
        <end position="1101"/>
    </location>
</feature>
<keyword evidence="10 22" id="KW-0675">Receptor</keyword>
<dbReference type="PANTHER" id="PTHR12011">
    <property type="entry name" value="ADHESION G-PROTEIN COUPLED RECEPTOR"/>
    <property type="match status" value="1"/>
</dbReference>
<evidence type="ECO:0000259" key="19">
    <source>
        <dbReference type="PROSITE" id="PS50221"/>
    </source>
</evidence>
<dbReference type="PROSITE" id="PS00650">
    <property type="entry name" value="G_PROTEIN_RECEP_F2_2"/>
    <property type="match status" value="1"/>
</dbReference>
<dbReference type="GO" id="GO:0043236">
    <property type="term" value="F:laminin binding"/>
    <property type="evidence" value="ECO:0007669"/>
    <property type="project" value="TreeGrafter"/>
</dbReference>
<dbReference type="InterPro" id="IPR013320">
    <property type="entry name" value="ConA-like_dom_sf"/>
</dbReference>
<keyword evidence="8 17" id="KW-0472">Membrane</keyword>
<evidence type="ECO:0000256" key="14">
    <source>
        <dbReference type="ARBA" id="ARBA00082039"/>
    </source>
</evidence>
<dbReference type="Pfam" id="PF00002">
    <property type="entry name" value="7tm_2"/>
    <property type="match status" value="1"/>
</dbReference>
<dbReference type="FunFam" id="2.60.120.290:FF:000013">
    <property type="entry name" value="Membrane frizzled-related protein"/>
    <property type="match status" value="1"/>
</dbReference>
<dbReference type="GO" id="GO:0005886">
    <property type="term" value="C:plasma membrane"/>
    <property type="evidence" value="ECO:0007669"/>
    <property type="project" value="UniProtKB-SubCell"/>
</dbReference>
<dbReference type="Gene3D" id="1.20.1070.10">
    <property type="entry name" value="Rhodopsin 7-helix transmembrane proteins"/>
    <property type="match status" value="1"/>
</dbReference>
<evidence type="ECO:0000256" key="3">
    <source>
        <dbReference type="ARBA" id="ARBA00022475"/>
    </source>
</evidence>
<dbReference type="CDD" id="cd15996">
    <property type="entry name" value="7tmB2_GPR126"/>
    <property type="match status" value="1"/>
</dbReference>